<feature type="signal peptide" evidence="1">
    <location>
        <begin position="1"/>
        <end position="19"/>
    </location>
</feature>
<keyword evidence="1" id="KW-0732">Signal</keyword>
<feature type="non-terminal residue" evidence="3">
    <location>
        <position position="491"/>
    </location>
</feature>
<dbReference type="GO" id="GO:0047657">
    <property type="term" value="F:alpha-1,3-glucan synthase activity"/>
    <property type="evidence" value="ECO:0007669"/>
    <property type="project" value="TreeGrafter"/>
</dbReference>
<dbReference type="GO" id="GO:0070600">
    <property type="term" value="P:fungal-type cell wall (1-&gt;3)-alpha-glucan biosynthetic process"/>
    <property type="evidence" value="ECO:0007669"/>
    <property type="project" value="TreeGrafter"/>
</dbReference>
<dbReference type="InterPro" id="IPR017853">
    <property type="entry name" value="GH"/>
</dbReference>
<feature type="chain" id="PRO_5021276902" description="Glycosyl hydrolase family 13 catalytic domain-containing protein" evidence="1">
    <location>
        <begin position="20"/>
        <end position="491"/>
    </location>
</feature>
<protein>
    <recommendedName>
        <fullName evidence="2">Glycosyl hydrolase family 13 catalytic domain-containing protein</fullName>
    </recommendedName>
</protein>
<evidence type="ECO:0000313" key="3">
    <source>
        <dbReference type="EMBL" id="TFY74157.1"/>
    </source>
</evidence>
<evidence type="ECO:0000259" key="2">
    <source>
        <dbReference type="SMART" id="SM00642"/>
    </source>
</evidence>
<dbReference type="InterPro" id="IPR058655">
    <property type="entry name" value="Mok11-14/Ags1-like"/>
</dbReference>
<proteinExistence type="predicted"/>
<dbReference type="OrthoDB" id="512920at2759"/>
<dbReference type="EMBL" id="SFCI01002263">
    <property type="protein sequence ID" value="TFY74157.1"/>
    <property type="molecule type" value="Genomic_DNA"/>
</dbReference>
<dbReference type="FunFam" id="3.20.20.80:FF:000162">
    <property type="entry name" value="Cell wall alpha-1,3-glucan synthase mok12"/>
    <property type="match status" value="1"/>
</dbReference>
<organism evidence="3 4">
    <name type="scientific">Hericium alpestre</name>
    <dbReference type="NCBI Taxonomy" id="135208"/>
    <lineage>
        <taxon>Eukaryota</taxon>
        <taxon>Fungi</taxon>
        <taxon>Dikarya</taxon>
        <taxon>Basidiomycota</taxon>
        <taxon>Agaricomycotina</taxon>
        <taxon>Agaricomycetes</taxon>
        <taxon>Russulales</taxon>
        <taxon>Hericiaceae</taxon>
        <taxon>Hericium</taxon>
    </lineage>
</organism>
<comment type="caution">
    <text evidence="3">The sequence shown here is derived from an EMBL/GenBank/DDBJ whole genome shotgun (WGS) entry which is preliminary data.</text>
</comment>
<dbReference type="InterPro" id="IPR006047">
    <property type="entry name" value="GH13_cat_dom"/>
</dbReference>
<dbReference type="AlphaFoldDB" id="A0A4Y9ZJE0"/>
<dbReference type="SUPFAM" id="SSF51445">
    <property type="entry name" value="(Trans)glycosidases"/>
    <property type="match status" value="1"/>
</dbReference>
<dbReference type="GO" id="GO:0009277">
    <property type="term" value="C:fungal-type cell wall"/>
    <property type="evidence" value="ECO:0007669"/>
    <property type="project" value="TreeGrafter"/>
</dbReference>
<dbReference type="Proteomes" id="UP000298061">
    <property type="component" value="Unassembled WGS sequence"/>
</dbReference>
<reference evidence="3 4" key="1">
    <citation type="submission" date="2019-02" db="EMBL/GenBank/DDBJ databases">
        <title>Genome sequencing of the rare red list fungi Hericium alpestre (H. flagellum).</title>
        <authorList>
            <person name="Buettner E."/>
            <person name="Kellner H."/>
        </authorList>
    </citation>
    <scope>NUCLEOTIDE SEQUENCE [LARGE SCALE GENOMIC DNA]</scope>
    <source>
        <strain evidence="3 4">DSM 108284</strain>
    </source>
</reference>
<feature type="domain" description="Glycosyl hydrolase family 13 catalytic" evidence="2">
    <location>
        <begin position="66"/>
        <end position="461"/>
    </location>
</feature>
<name>A0A4Y9ZJE0_9AGAM</name>
<evidence type="ECO:0000313" key="4">
    <source>
        <dbReference type="Proteomes" id="UP000298061"/>
    </source>
</evidence>
<evidence type="ECO:0000256" key="1">
    <source>
        <dbReference type="SAM" id="SignalP"/>
    </source>
</evidence>
<gene>
    <name evidence="3" type="ORF">EWM64_g9855</name>
</gene>
<dbReference type="PANTHER" id="PTHR47182">
    <property type="entry name" value="CELL WALL ALPHA-1,3-GLUCAN SYNTHASE AGS1-RELATED"/>
    <property type="match status" value="1"/>
</dbReference>
<sequence>MRCLTAAWSLLSLATAARASPYRDDLVQWNLNTNPNAQSPLDYTTTHPTGNYMPSPGNWREIPFYTILLDKFADGDPSNNDFFGSPYEWDWRETQLRFGGDLKGLVSKLDYLQGMGIKGVFISGTPFLNMLWQADSYSPIDFTLLDPHWGVFDDWRNTINEIHSRGMYFMMDFTVGTMGDMVGFNGHLNESTPFDLNEYDGVWKHPNYMPWNFTQYLDFEIANTRNMSCVMPTFWQDDGTVIDVQYNGCLESDFDQYGDVEAFGVHPDYERQLSKFASVQDRLREWKPGVMAKLQTFACMVITALDIDAIRIDKSTQVTVDALAAWTQAARECAAKVGKKNILITGEVTGGDTFGALYYGRGRTPTQLPPGFLAAANLTADQNQFFLRDAAHNGLDGVAFHYSIYRSLTRFLGMDGNLQDAFDVDTNFVTAWNQIFVNNDFLNPNTGKIDPRHMYGTSNFDVYRWPSLENGTQKSVLATFITSLLLPGIPL</sequence>
<dbReference type="PANTHER" id="PTHR47182:SF2">
    <property type="entry name" value="CELL WALL ALPHA-1,3-GLUCAN SYNTHASE AGS1"/>
    <property type="match status" value="1"/>
</dbReference>
<dbReference type="Gene3D" id="3.20.20.80">
    <property type="entry name" value="Glycosidases"/>
    <property type="match status" value="2"/>
</dbReference>
<keyword evidence="4" id="KW-1185">Reference proteome</keyword>
<accession>A0A4Y9ZJE0</accession>
<dbReference type="SMART" id="SM00642">
    <property type="entry name" value="Aamy"/>
    <property type="match status" value="1"/>
</dbReference>
<dbReference type="Pfam" id="PF00128">
    <property type="entry name" value="Alpha-amylase"/>
    <property type="match status" value="1"/>
</dbReference>
<dbReference type="STRING" id="135208.A0A4Y9ZJE0"/>